<evidence type="ECO:0000256" key="1">
    <source>
        <dbReference type="ARBA" id="ARBA00001974"/>
    </source>
</evidence>
<dbReference type="OrthoDB" id="66881at2759"/>
<dbReference type="GO" id="GO:0050661">
    <property type="term" value="F:NADP binding"/>
    <property type="evidence" value="ECO:0007669"/>
    <property type="project" value="InterPro"/>
</dbReference>
<comment type="similarity">
    <text evidence="2 8">Belongs to the FMO family.</text>
</comment>
<keyword evidence="5" id="KW-0521">NADP</keyword>
<organism evidence="9 10">
    <name type="scientific">Phaedon cochleariae</name>
    <name type="common">Mustard beetle</name>
    <dbReference type="NCBI Taxonomy" id="80249"/>
    <lineage>
        <taxon>Eukaryota</taxon>
        <taxon>Metazoa</taxon>
        <taxon>Ecdysozoa</taxon>
        <taxon>Arthropoda</taxon>
        <taxon>Hexapoda</taxon>
        <taxon>Insecta</taxon>
        <taxon>Pterygota</taxon>
        <taxon>Neoptera</taxon>
        <taxon>Endopterygota</taxon>
        <taxon>Coleoptera</taxon>
        <taxon>Polyphaga</taxon>
        <taxon>Cucujiformia</taxon>
        <taxon>Chrysomeloidea</taxon>
        <taxon>Chrysomelidae</taxon>
        <taxon>Chrysomelinae</taxon>
        <taxon>Chrysomelini</taxon>
        <taxon>Phaedon</taxon>
    </lineage>
</organism>
<name>A0A9P0GNB3_PHACE</name>
<keyword evidence="4 8" id="KW-0274">FAD</keyword>
<gene>
    <name evidence="9" type="ORF">PHAECO_LOCUS8785</name>
</gene>
<dbReference type="PANTHER" id="PTHR23023">
    <property type="entry name" value="DIMETHYLANILINE MONOOXYGENASE"/>
    <property type="match status" value="1"/>
</dbReference>
<evidence type="ECO:0000256" key="8">
    <source>
        <dbReference type="RuleBase" id="RU361177"/>
    </source>
</evidence>
<protein>
    <recommendedName>
        <fullName evidence="8">Flavin-containing monooxygenase</fullName>
        <ecNumber evidence="8">1.-.-.-</ecNumber>
    </recommendedName>
</protein>
<keyword evidence="3 8" id="KW-0285">Flavoprotein</keyword>
<dbReference type="FunFam" id="3.50.50.60:FF:000138">
    <property type="entry name" value="Flavin-containing monooxygenase"/>
    <property type="match status" value="1"/>
</dbReference>
<accession>A0A9P0GNB3</accession>
<dbReference type="AlphaFoldDB" id="A0A9P0GNB3"/>
<evidence type="ECO:0000256" key="2">
    <source>
        <dbReference type="ARBA" id="ARBA00009183"/>
    </source>
</evidence>
<evidence type="ECO:0000256" key="6">
    <source>
        <dbReference type="ARBA" id="ARBA00023002"/>
    </source>
</evidence>
<dbReference type="SUPFAM" id="SSF51905">
    <property type="entry name" value="FAD/NAD(P)-binding domain"/>
    <property type="match status" value="2"/>
</dbReference>
<dbReference type="Proteomes" id="UP001153737">
    <property type="component" value="Chromosome 4"/>
</dbReference>
<sequence length="413" mass="47239">MKICIVGAGAAGLAALKHSLDEGHDCELFEQTGFIGGVWKYVDKVGLDEFGLPIHTSMYEDLRTNLPKEVMLFEDFPYKKELTLSYISFQEVHEYMEAYAEFFKLSTHIKLYHHLEAVSPIPGGKWSVRVRNLEMNLIEMKEFDSIMICVGNYSDPIVPELPGENEFGGSMIHSHDYRNTNPYKNKRVLVVGVGPSGIDIARKVHAVAKKVVLCKRSTKTGFGLKIADGVIVKPEIDEMSEKIVKFIDGSEEEIDDVILCTGYRFSFPFLTPQCGLEVDDHYVKYLYKHTINVEYPSMAFIGIPKNLPLFPLYCLQARFYLAFLRGNFTVTKEEMRQDVEKFLEKFEQSEEQPNTKVGKEFKQFLEDLATLANITPMKPVIPNIFEHLIKEGFGNFNMRYTILNDDDFEQNAL</sequence>
<keyword evidence="10" id="KW-1185">Reference proteome</keyword>
<dbReference type="EC" id="1.-.-.-" evidence="8"/>
<evidence type="ECO:0000256" key="3">
    <source>
        <dbReference type="ARBA" id="ARBA00022630"/>
    </source>
</evidence>
<dbReference type="GO" id="GO:0050660">
    <property type="term" value="F:flavin adenine dinucleotide binding"/>
    <property type="evidence" value="ECO:0007669"/>
    <property type="project" value="InterPro"/>
</dbReference>
<dbReference type="PRINTS" id="PR00370">
    <property type="entry name" value="FMOXYGENASE"/>
</dbReference>
<reference evidence="9" key="1">
    <citation type="submission" date="2022-01" db="EMBL/GenBank/DDBJ databases">
        <authorList>
            <person name="King R."/>
        </authorList>
    </citation>
    <scope>NUCLEOTIDE SEQUENCE</scope>
</reference>
<keyword evidence="7 8" id="KW-0503">Monooxygenase</keyword>
<proteinExistence type="inferred from homology"/>
<evidence type="ECO:0000256" key="7">
    <source>
        <dbReference type="ARBA" id="ARBA00023033"/>
    </source>
</evidence>
<evidence type="ECO:0000256" key="5">
    <source>
        <dbReference type="ARBA" id="ARBA00022857"/>
    </source>
</evidence>
<dbReference type="PIRSF" id="PIRSF000332">
    <property type="entry name" value="FMO"/>
    <property type="match status" value="1"/>
</dbReference>
<dbReference type="InterPro" id="IPR050346">
    <property type="entry name" value="FMO-like"/>
</dbReference>
<evidence type="ECO:0000256" key="4">
    <source>
        <dbReference type="ARBA" id="ARBA00022827"/>
    </source>
</evidence>
<dbReference type="Pfam" id="PF00743">
    <property type="entry name" value="FMO-like"/>
    <property type="match status" value="2"/>
</dbReference>
<dbReference type="InterPro" id="IPR020946">
    <property type="entry name" value="Flavin_mOase-like"/>
</dbReference>
<keyword evidence="6 8" id="KW-0560">Oxidoreductase</keyword>
<evidence type="ECO:0000313" key="9">
    <source>
        <dbReference type="EMBL" id="CAH1163081.1"/>
    </source>
</evidence>
<dbReference type="Gene3D" id="3.50.50.60">
    <property type="entry name" value="FAD/NAD(P)-binding domain"/>
    <property type="match status" value="2"/>
</dbReference>
<comment type="cofactor">
    <cofactor evidence="1 8">
        <name>FAD</name>
        <dbReference type="ChEBI" id="CHEBI:57692"/>
    </cofactor>
</comment>
<dbReference type="GO" id="GO:0004499">
    <property type="term" value="F:N,N-dimethylaniline monooxygenase activity"/>
    <property type="evidence" value="ECO:0007669"/>
    <property type="project" value="InterPro"/>
</dbReference>
<reference evidence="9" key="2">
    <citation type="submission" date="2022-10" db="EMBL/GenBank/DDBJ databases">
        <authorList>
            <consortium name="ENA_rothamsted_submissions"/>
            <consortium name="culmorum"/>
            <person name="King R."/>
        </authorList>
    </citation>
    <scope>NUCLEOTIDE SEQUENCE</scope>
</reference>
<dbReference type="EMBL" id="OU896710">
    <property type="protein sequence ID" value="CAH1163081.1"/>
    <property type="molecule type" value="Genomic_DNA"/>
</dbReference>
<evidence type="ECO:0000313" key="10">
    <source>
        <dbReference type="Proteomes" id="UP001153737"/>
    </source>
</evidence>
<dbReference type="InterPro" id="IPR000960">
    <property type="entry name" value="Flavin_mOase"/>
</dbReference>
<dbReference type="InterPro" id="IPR036188">
    <property type="entry name" value="FAD/NAD-bd_sf"/>
</dbReference>